<accession>A0ABV3FIM1</accession>
<dbReference type="EMBL" id="JBFAIH010000031">
    <property type="protein sequence ID" value="MEV0367563.1"/>
    <property type="molecule type" value="Genomic_DNA"/>
</dbReference>
<gene>
    <name evidence="1" type="ORF">AB0H72_33240</name>
</gene>
<keyword evidence="2" id="KW-1185">Reference proteome</keyword>
<proteinExistence type="predicted"/>
<name>A0ABV3FIM1_9NOCA</name>
<comment type="caution">
    <text evidence="1">The sequence shown here is derived from an EMBL/GenBank/DDBJ whole genome shotgun (WGS) entry which is preliminary data.</text>
</comment>
<evidence type="ECO:0000313" key="1">
    <source>
        <dbReference type="EMBL" id="MEV0367563.1"/>
    </source>
</evidence>
<reference evidence="1 2" key="1">
    <citation type="submission" date="2024-06" db="EMBL/GenBank/DDBJ databases">
        <title>The Natural Products Discovery Center: Release of the First 8490 Sequenced Strains for Exploring Actinobacteria Biosynthetic Diversity.</title>
        <authorList>
            <person name="Kalkreuter E."/>
            <person name="Kautsar S.A."/>
            <person name="Yang D."/>
            <person name="Bader C.D."/>
            <person name="Teijaro C.N."/>
            <person name="Fluegel L."/>
            <person name="Davis C.M."/>
            <person name="Simpson J.R."/>
            <person name="Lauterbach L."/>
            <person name="Steele A.D."/>
            <person name="Gui C."/>
            <person name="Meng S."/>
            <person name="Li G."/>
            <person name="Viehrig K."/>
            <person name="Ye F."/>
            <person name="Su P."/>
            <person name="Kiefer A.F."/>
            <person name="Nichols A."/>
            <person name="Cepeda A.J."/>
            <person name="Yan W."/>
            <person name="Fan B."/>
            <person name="Jiang Y."/>
            <person name="Adhikari A."/>
            <person name="Zheng C.-J."/>
            <person name="Schuster L."/>
            <person name="Cowan T.M."/>
            <person name="Smanski M.J."/>
            <person name="Chevrette M.G."/>
            <person name="De Carvalho L.P.S."/>
            <person name="Shen B."/>
        </authorList>
    </citation>
    <scope>NUCLEOTIDE SEQUENCE [LARGE SCALE GENOMIC DNA]</scope>
    <source>
        <strain evidence="1 2">NPDC050671</strain>
    </source>
</reference>
<dbReference type="RefSeq" id="WP_357987325.1">
    <property type="nucleotide sequence ID" value="NZ_JBFAIH010000031.1"/>
</dbReference>
<sequence length="136" mass="15272">MSLESRRERAERAILDAATAIPLPMDKLIMRHNAAIAAVRALWVSRRKWRALAAQLNNELGNVRASHSAAEHYIDELEDELRPLRVQRSDAYAILALVTAEVGASEDMRWEFLPEMVKALRVKAGELESQLNGGDQ</sequence>
<dbReference type="Proteomes" id="UP001551658">
    <property type="component" value="Unassembled WGS sequence"/>
</dbReference>
<evidence type="ECO:0000313" key="2">
    <source>
        <dbReference type="Proteomes" id="UP001551658"/>
    </source>
</evidence>
<organism evidence="1 2">
    <name type="scientific">Nocardia fusca</name>
    <dbReference type="NCBI Taxonomy" id="941183"/>
    <lineage>
        <taxon>Bacteria</taxon>
        <taxon>Bacillati</taxon>
        <taxon>Actinomycetota</taxon>
        <taxon>Actinomycetes</taxon>
        <taxon>Mycobacteriales</taxon>
        <taxon>Nocardiaceae</taxon>
        <taxon>Nocardia</taxon>
    </lineage>
</organism>
<protein>
    <submittedName>
        <fullName evidence="1">Uncharacterized protein</fullName>
    </submittedName>
</protein>